<feature type="domain" description="GS catalytic" evidence="8">
    <location>
        <begin position="137"/>
        <end position="465"/>
    </location>
</feature>
<organism evidence="9 10">
    <name type="scientific">Streptomyces lydicamycinicus</name>
    <dbReference type="NCBI Taxonomy" id="1546107"/>
    <lineage>
        <taxon>Bacteria</taxon>
        <taxon>Bacillati</taxon>
        <taxon>Actinomycetota</taxon>
        <taxon>Actinomycetes</taxon>
        <taxon>Kitasatosporales</taxon>
        <taxon>Streptomycetaceae</taxon>
        <taxon>Streptomyces</taxon>
    </lineage>
</organism>
<dbReference type="Gene3D" id="3.30.590.10">
    <property type="entry name" value="Glutamine synthetase/guanido kinase, catalytic domain"/>
    <property type="match status" value="1"/>
</dbReference>
<reference evidence="10" key="1">
    <citation type="submission" date="2014-09" db="EMBL/GenBank/DDBJ databases">
        <title>Whole genome shotgun sequence of Streptomyces sp. NBRC 110027.</title>
        <authorList>
            <person name="Komaki H."/>
            <person name="Ichikawa N."/>
            <person name="Katano-Makiyama Y."/>
            <person name="Hosoyama A."/>
            <person name="Hashimoto M."/>
            <person name="Uohara A."/>
            <person name="Kitahashi Y."/>
            <person name="Ohji S."/>
            <person name="Kimura A."/>
            <person name="Yamazoe A."/>
            <person name="Igarashi Y."/>
            <person name="Fujita N."/>
        </authorList>
    </citation>
    <scope>NUCLEOTIDE SEQUENCE [LARGE SCALE GENOMIC DNA]</scope>
    <source>
        <strain evidence="10">NBRC 110027</strain>
    </source>
</reference>
<reference evidence="9 10" key="2">
    <citation type="journal article" date="2015" name="Stand. Genomic Sci.">
        <title>Draft genome sequence of marine-derived Streptomyces sp. TP-A0598, a producer of anti-MRSA antibiotic lydicamycins.</title>
        <authorList>
            <person name="Komaki H."/>
            <person name="Ichikawa N."/>
            <person name="Hosoyama A."/>
            <person name="Fujita N."/>
            <person name="Igarashi Y."/>
        </authorList>
    </citation>
    <scope>NUCLEOTIDE SEQUENCE [LARGE SCALE GENOMIC DNA]</scope>
    <source>
        <strain evidence="9 10">NBRC 110027</strain>
    </source>
</reference>
<dbReference type="PROSITE" id="PS51987">
    <property type="entry name" value="GS_CATALYTIC"/>
    <property type="match status" value="1"/>
</dbReference>
<evidence type="ECO:0000256" key="6">
    <source>
        <dbReference type="RuleBase" id="RU000384"/>
    </source>
</evidence>
<dbReference type="Pfam" id="PF00120">
    <property type="entry name" value="Gln-synt_C"/>
    <property type="match status" value="1"/>
</dbReference>
<dbReference type="GO" id="GO:0006542">
    <property type="term" value="P:glutamine biosynthetic process"/>
    <property type="evidence" value="ECO:0007669"/>
    <property type="project" value="InterPro"/>
</dbReference>
<dbReference type="InterPro" id="IPR008147">
    <property type="entry name" value="Gln_synt_N"/>
</dbReference>
<proteinExistence type="inferred from homology"/>
<keyword evidence="2" id="KW-0436">Ligase</keyword>
<dbReference type="InterPro" id="IPR008146">
    <property type="entry name" value="Gln_synth_cat_dom"/>
</dbReference>
<dbReference type="InterPro" id="IPR036651">
    <property type="entry name" value="Gln_synt_N_sf"/>
</dbReference>
<dbReference type="Pfam" id="PF16952">
    <property type="entry name" value="Gln-synt_N_2"/>
    <property type="match status" value="1"/>
</dbReference>
<comment type="similarity">
    <text evidence="1 5 6">Belongs to the glutamine synthetase family.</text>
</comment>
<evidence type="ECO:0000259" key="8">
    <source>
        <dbReference type="PROSITE" id="PS51987"/>
    </source>
</evidence>
<evidence type="ECO:0000256" key="4">
    <source>
        <dbReference type="ARBA" id="ARBA00022840"/>
    </source>
</evidence>
<name>A0A0P4RDF2_9ACTN</name>
<sequence length="465" mass="49598">MTLVHTKGTGPGPLGPDTVPGPSAAVRTAPEDPPMTDAATVFVATCDLAGQVRGRAVPASDQAAVLRSGTGWVPADLAISAFGPIAPDNVFGSRGDLRLIPDPATGVDIPADGDVPALRLYLADQTLPDGEPWPCCPRTFLRDAVEELRERTGIEVVAAIEHEFVLGGLPAGPPFSLQRFRQAEPFGSDLVRLLEQAGLQPENWLPEYGDGQFEITLRPGTAMAAADRAVLLKELVRDLARRRGLPVSFAPLLAPDGVGNGVHLHLSLRDAEGRPVLFDAARPGRLSALGARFAAGILRHTPALTAWTAPSPVSFLRLTPHRWSAGGIFLAEHNRESLLRICPTTQLTGADPAAQFNLEYRAADATANPWLALGVLLRAGLEGLVRDYDEPTVWPEDTDAAVLDGVPALPSSLEEALHALESDEVVRSWFDPRLLATHLSVKRSELAQLAGLDDTARIRKVADVH</sequence>
<evidence type="ECO:0000313" key="10">
    <source>
        <dbReference type="Proteomes" id="UP000048965"/>
    </source>
</evidence>
<evidence type="ECO:0000256" key="2">
    <source>
        <dbReference type="ARBA" id="ARBA00022598"/>
    </source>
</evidence>
<accession>A0A0P4RDF2</accession>
<evidence type="ECO:0000256" key="5">
    <source>
        <dbReference type="PROSITE-ProRule" id="PRU01331"/>
    </source>
</evidence>
<keyword evidence="3" id="KW-0547">Nucleotide-binding</keyword>
<dbReference type="Proteomes" id="UP000048965">
    <property type="component" value="Unassembled WGS sequence"/>
</dbReference>
<dbReference type="GO" id="GO:0004356">
    <property type="term" value="F:glutamine synthetase activity"/>
    <property type="evidence" value="ECO:0007669"/>
    <property type="project" value="InterPro"/>
</dbReference>
<evidence type="ECO:0000256" key="3">
    <source>
        <dbReference type="ARBA" id="ARBA00022741"/>
    </source>
</evidence>
<keyword evidence="4" id="KW-0067">ATP-binding</keyword>
<gene>
    <name evidence="9" type="ORF">TPA0598_08_01420</name>
</gene>
<keyword evidence="10" id="KW-1185">Reference proteome</keyword>
<dbReference type="PANTHER" id="PTHR43785">
    <property type="entry name" value="GAMMA-GLUTAMYLPUTRESCINE SYNTHETASE"/>
    <property type="match status" value="1"/>
</dbReference>
<dbReference type="EMBL" id="BBNO01000008">
    <property type="protein sequence ID" value="GAO11231.1"/>
    <property type="molecule type" value="Genomic_DNA"/>
</dbReference>
<dbReference type="Gene3D" id="3.10.20.70">
    <property type="entry name" value="Glutamine synthetase, N-terminal domain"/>
    <property type="match status" value="1"/>
</dbReference>
<feature type="region of interest" description="Disordered" evidence="7">
    <location>
        <begin position="1"/>
        <end position="33"/>
    </location>
</feature>
<dbReference type="SUPFAM" id="SSF55931">
    <property type="entry name" value="Glutamine synthetase/guanido kinase"/>
    <property type="match status" value="1"/>
</dbReference>
<dbReference type="OrthoDB" id="3277468at2"/>
<evidence type="ECO:0000256" key="1">
    <source>
        <dbReference type="ARBA" id="ARBA00009897"/>
    </source>
</evidence>
<dbReference type="AlphaFoldDB" id="A0A0P4RDF2"/>
<comment type="caution">
    <text evidence="9">The sequence shown here is derived from an EMBL/GenBank/DDBJ whole genome shotgun (WGS) entry which is preliminary data.</text>
</comment>
<dbReference type="GO" id="GO:0005524">
    <property type="term" value="F:ATP binding"/>
    <property type="evidence" value="ECO:0007669"/>
    <property type="project" value="UniProtKB-KW"/>
</dbReference>
<evidence type="ECO:0000313" key="9">
    <source>
        <dbReference type="EMBL" id="GAO11231.1"/>
    </source>
</evidence>
<dbReference type="InterPro" id="IPR014746">
    <property type="entry name" value="Gln_synth/guanido_kin_cat_dom"/>
</dbReference>
<dbReference type="SMART" id="SM01230">
    <property type="entry name" value="Gln-synt_C"/>
    <property type="match status" value="1"/>
</dbReference>
<dbReference type="PANTHER" id="PTHR43785:SF12">
    <property type="entry name" value="TYPE-1 GLUTAMINE SYNTHETASE 2"/>
    <property type="match status" value="1"/>
</dbReference>
<protein>
    <submittedName>
        <fullName evidence="9">Putative glutamine synthetase</fullName>
    </submittedName>
</protein>
<evidence type="ECO:0000256" key="7">
    <source>
        <dbReference type="SAM" id="MobiDB-lite"/>
    </source>
</evidence>